<name>A0A1I6MEQ8_9BACT</name>
<reference evidence="3 4" key="1">
    <citation type="submission" date="2016-10" db="EMBL/GenBank/DDBJ databases">
        <authorList>
            <person name="de Groot N.N."/>
        </authorList>
    </citation>
    <scope>NUCLEOTIDE SEQUENCE [LARGE SCALE GENOMIC DNA]</scope>
    <source>
        <strain evidence="3 4">DSM 21001</strain>
    </source>
</reference>
<dbReference type="STRING" id="474950.SAMN05421771_2464"/>
<sequence>MYETPASHPKKHHKASWIPTVATVYSVVWFEASRNNYAHYDVTFSYRVNGELETGHFTDYTSEADSYLKRGDEIEVLYNPANPCKTYYPYVHTATKRRLIACGLGFALGAVALILSLLHGKSGR</sequence>
<keyword evidence="4" id="KW-1185">Reference proteome</keyword>
<proteinExistence type="predicted"/>
<evidence type="ECO:0000313" key="4">
    <source>
        <dbReference type="Proteomes" id="UP000199024"/>
    </source>
</evidence>
<protein>
    <recommendedName>
        <fullName evidence="2">DUF3592 domain-containing protein</fullName>
    </recommendedName>
</protein>
<dbReference type="AlphaFoldDB" id="A0A1I6MEQ8"/>
<accession>A0A1I6MEQ8</accession>
<evidence type="ECO:0000259" key="2">
    <source>
        <dbReference type="Pfam" id="PF12158"/>
    </source>
</evidence>
<dbReference type="InterPro" id="IPR021994">
    <property type="entry name" value="DUF3592"/>
</dbReference>
<dbReference type="RefSeq" id="WP_089839395.1">
    <property type="nucleotide sequence ID" value="NZ_FOZL01000001.1"/>
</dbReference>
<dbReference type="Proteomes" id="UP000199024">
    <property type="component" value="Unassembled WGS sequence"/>
</dbReference>
<dbReference type="OrthoDB" id="9870753at2"/>
<evidence type="ECO:0000313" key="3">
    <source>
        <dbReference type="EMBL" id="SFS14102.1"/>
    </source>
</evidence>
<dbReference type="EMBL" id="FOZL01000001">
    <property type="protein sequence ID" value="SFS14102.1"/>
    <property type="molecule type" value="Genomic_DNA"/>
</dbReference>
<feature type="domain" description="DUF3592" evidence="2">
    <location>
        <begin position="30"/>
        <end position="85"/>
    </location>
</feature>
<keyword evidence="1" id="KW-0812">Transmembrane</keyword>
<evidence type="ECO:0000256" key="1">
    <source>
        <dbReference type="SAM" id="Phobius"/>
    </source>
</evidence>
<organism evidence="3 4">
    <name type="scientific">Granulicella pectinivorans</name>
    <dbReference type="NCBI Taxonomy" id="474950"/>
    <lineage>
        <taxon>Bacteria</taxon>
        <taxon>Pseudomonadati</taxon>
        <taxon>Acidobacteriota</taxon>
        <taxon>Terriglobia</taxon>
        <taxon>Terriglobales</taxon>
        <taxon>Acidobacteriaceae</taxon>
        <taxon>Granulicella</taxon>
    </lineage>
</organism>
<dbReference type="Pfam" id="PF12158">
    <property type="entry name" value="DUF3592"/>
    <property type="match status" value="1"/>
</dbReference>
<keyword evidence="1" id="KW-0472">Membrane</keyword>
<feature type="transmembrane region" description="Helical" evidence="1">
    <location>
        <begin position="99"/>
        <end position="118"/>
    </location>
</feature>
<gene>
    <name evidence="3" type="ORF">SAMN05421771_2464</name>
</gene>
<keyword evidence="1" id="KW-1133">Transmembrane helix</keyword>